<dbReference type="Pfam" id="PF03460">
    <property type="entry name" value="NIR_SIR_ferr"/>
    <property type="match status" value="2"/>
</dbReference>
<evidence type="ECO:0000313" key="10">
    <source>
        <dbReference type="EMBL" id="AXA35462.1"/>
    </source>
</evidence>
<dbReference type="PANTHER" id="PTHR32439:SF0">
    <property type="entry name" value="FERREDOXIN--NITRITE REDUCTASE, CHLOROPLASTIC"/>
    <property type="match status" value="1"/>
</dbReference>
<evidence type="ECO:0000259" key="8">
    <source>
        <dbReference type="Pfam" id="PF01077"/>
    </source>
</evidence>
<evidence type="ECO:0000256" key="7">
    <source>
        <dbReference type="ARBA" id="ARBA00023014"/>
    </source>
</evidence>
<dbReference type="InterPro" id="IPR006066">
    <property type="entry name" value="NO2/SO3_Rdtase_FeS/sirohaem_BS"/>
</dbReference>
<dbReference type="GO" id="GO:0016491">
    <property type="term" value="F:oxidoreductase activity"/>
    <property type="evidence" value="ECO:0007669"/>
    <property type="project" value="UniProtKB-KW"/>
</dbReference>
<dbReference type="GO" id="GO:0046872">
    <property type="term" value="F:metal ion binding"/>
    <property type="evidence" value="ECO:0007669"/>
    <property type="project" value="UniProtKB-KW"/>
</dbReference>
<dbReference type="GO" id="GO:0020037">
    <property type="term" value="F:heme binding"/>
    <property type="evidence" value="ECO:0007669"/>
    <property type="project" value="InterPro"/>
</dbReference>
<dbReference type="SUPFAM" id="SSF55124">
    <property type="entry name" value="Nitrite/Sulfite reductase N-terminal domain-like"/>
    <property type="match status" value="2"/>
</dbReference>
<dbReference type="Gene3D" id="3.90.480.20">
    <property type="match status" value="1"/>
</dbReference>
<feature type="domain" description="Nitrite/sulphite reductase 4Fe-4S" evidence="8">
    <location>
        <begin position="123"/>
        <end position="283"/>
    </location>
</feature>
<evidence type="ECO:0000256" key="1">
    <source>
        <dbReference type="ARBA" id="ARBA00010429"/>
    </source>
</evidence>
<proteinExistence type="inferred from homology"/>
<dbReference type="InterPro" id="IPR051329">
    <property type="entry name" value="NIR_SIR_4Fe-4S"/>
</dbReference>
<evidence type="ECO:0000259" key="9">
    <source>
        <dbReference type="Pfam" id="PF03460"/>
    </source>
</evidence>
<evidence type="ECO:0000256" key="2">
    <source>
        <dbReference type="ARBA" id="ARBA00022485"/>
    </source>
</evidence>
<evidence type="ECO:0000256" key="6">
    <source>
        <dbReference type="ARBA" id="ARBA00023004"/>
    </source>
</evidence>
<gene>
    <name evidence="10" type="ORF">BRCON_0685</name>
</gene>
<dbReference type="PRINTS" id="PR00397">
    <property type="entry name" value="SIROHAEM"/>
</dbReference>
<dbReference type="InterPro" id="IPR006067">
    <property type="entry name" value="NO2/SO3_Rdtase_4Fe4S_dom"/>
</dbReference>
<feature type="domain" description="Nitrite/Sulfite reductase ferredoxin-like" evidence="9">
    <location>
        <begin position="307"/>
        <end position="371"/>
    </location>
</feature>
<name>A0A2Z4Y411_SUMC1</name>
<dbReference type="SUPFAM" id="SSF56014">
    <property type="entry name" value="Nitrite and sulphite reductase 4Fe-4S domain-like"/>
    <property type="match status" value="2"/>
</dbReference>
<keyword evidence="5" id="KW-0560">Oxidoreductase</keyword>
<dbReference type="EMBL" id="CP030759">
    <property type="protein sequence ID" value="AXA35462.1"/>
    <property type="molecule type" value="Genomic_DNA"/>
</dbReference>
<dbReference type="PROSITE" id="PS00365">
    <property type="entry name" value="NIR_SIR"/>
    <property type="match status" value="2"/>
</dbReference>
<dbReference type="InterPro" id="IPR045854">
    <property type="entry name" value="NO2/SO3_Rdtase_4Fe4S_sf"/>
</dbReference>
<evidence type="ECO:0000256" key="5">
    <source>
        <dbReference type="ARBA" id="ARBA00023002"/>
    </source>
</evidence>
<sequence length="539" mass="60076">MPNKVEELKQQKDGLDVLADIMRAAEVGFEKMDREFIDLFKWYGLYQQRPKDGYFMMRIKIPNGDLLANQIRAVGEIANEFARGLVDITTRQNYQLHWVRIEDVPEIFRRLHRVGLLTVGACGDVTRNVVGCPVAGIDASEYCDASPLVKKVSTYLTGNRDFSNLPRKFKISISGCRLRCAQPDINDIGVYGTERITNGKHEVGFGLMVGGGLSTKPYFAADLGVFLRFEEVFEVVRAIAEIFRDSDVLRQDRGRARLKFLIHDPKIGVGPDRFREMIEEKIGYQLERFTPPPPPPDAEDDHLGITPQKQEGLYYVGVGVTVGRTNGDALIRLADIADEFSTQATIRNTNKQNFIITHVPESRLSALCDHLKVNGFDYRPSIFKRFLVSCTGIEFCNLAITETKELARRIAGQLEERFPGASRKVRIHFSGCPNNCGQNSIADIGLRGGLTKVNGQSVEAYDILLGGGIGSQRAFAEAVAKKIPSSVIGQAIGDLYEAYLAWAQNGETFQQFVRAHAPQQLEEIARRCVSSLSENPPAQ</sequence>
<keyword evidence="3" id="KW-0349">Heme</keyword>
<dbReference type="GO" id="GO:0051539">
    <property type="term" value="F:4 iron, 4 sulfur cluster binding"/>
    <property type="evidence" value="ECO:0007669"/>
    <property type="project" value="UniProtKB-KW"/>
</dbReference>
<dbReference type="Proteomes" id="UP000262583">
    <property type="component" value="Chromosome"/>
</dbReference>
<accession>A0A2Z4Y411</accession>
<feature type="domain" description="Nitrite/sulphite reductase 4Fe-4S" evidence="8">
    <location>
        <begin position="386"/>
        <end position="499"/>
    </location>
</feature>
<keyword evidence="2" id="KW-0004">4Fe-4S</keyword>
<comment type="similarity">
    <text evidence="1">Belongs to the nitrite and sulfite reductase 4Fe-4S domain family.</text>
</comment>
<organism evidence="10 11">
    <name type="scientific">Sumerlaea chitinivorans</name>
    <dbReference type="NCBI Taxonomy" id="2250252"/>
    <lineage>
        <taxon>Bacteria</taxon>
        <taxon>Candidatus Sumerlaeota</taxon>
        <taxon>Candidatus Sumerlaeia</taxon>
        <taxon>Candidatus Sumerlaeales</taxon>
        <taxon>Candidatus Sumerlaeaceae</taxon>
        <taxon>Candidatus Sumerlaea</taxon>
    </lineage>
</organism>
<dbReference type="InterPro" id="IPR005117">
    <property type="entry name" value="NiRdtase/SiRdtase_haem-b_fer"/>
</dbReference>
<dbReference type="KEGG" id="schv:BRCON_0685"/>
<evidence type="ECO:0000256" key="3">
    <source>
        <dbReference type="ARBA" id="ARBA00022617"/>
    </source>
</evidence>
<dbReference type="PANTHER" id="PTHR32439">
    <property type="entry name" value="FERREDOXIN--NITRITE REDUCTASE, CHLOROPLASTIC"/>
    <property type="match status" value="1"/>
</dbReference>
<evidence type="ECO:0000313" key="11">
    <source>
        <dbReference type="Proteomes" id="UP000262583"/>
    </source>
</evidence>
<keyword evidence="4" id="KW-0479">Metal-binding</keyword>
<dbReference type="Pfam" id="PF01077">
    <property type="entry name" value="NIR_SIR"/>
    <property type="match status" value="2"/>
</dbReference>
<feature type="domain" description="Nitrite/Sulfite reductase ferredoxin-like" evidence="9">
    <location>
        <begin position="46"/>
        <end position="113"/>
    </location>
</feature>
<protein>
    <submittedName>
        <fullName evidence="10">Ferredoxin--nitrite reductase</fullName>
    </submittedName>
</protein>
<dbReference type="Gene3D" id="3.30.413.10">
    <property type="entry name" value="Sulfite Reductase Hemoprotein, domain 1"/>
    <property type="match status" value="2"/>
</dbReference>
<dbReference type="AlphaFoldDB" id="A0A2Z4Y411"/>
<dbReference type="InterPro" id="IPR036136">
    <property type="entry name" value="Nit/Sulf_reduc_fer-like_dom_sf"/>
</dbReference>
<reference evidence="10 11" key="1">
    <citation type="submission" date="2018-05" db="EMBL/GenBank/DDBJ databases">
        <title>A metagenomic window into the 2 km-deep terrestrial subsurface aquifer revealed taxonomically and functionally diverse microbial community comprising novel uncultured bacterial lineages.</title>
        <authorList>
            <person name="Kadnikov V.V."/>
            <person name="Mardanov A.V."/>
            <person name="Beletsky A.V."/>
            <person name="Banks D."/>
            <person name="Pimenov N.V."/>
            <person name="Frank Y.A."/>
            <person name="Karnachuk O.V."/>
            <person name="Ravin N.V."/>
        </authorList>
    </citation>
    <scope>NUCLEOTIDE SEQUENCE [LARGE SCALE GENOMIC DNA]</scope>
    <source>
        <strain evidence="10">BY</strain>
    </source>
</reference>
<keyword evidence="7" id="KW-0411">Iron-sulfur</keyword>
<evidence type="ECO:0000256" key="4">
    <source>
        <dbReference type="ARBA" id="ARBA00022723"/>
    </source>
</evidence>
<keyword evidence="6" id="KW-0408">Iron</keyword>